<feature type="transmembrane region" description="Helical" evidence="1">
    <location>
        <begin position="21"/>
        <end position="43"/>
    </location>
</feature>
<keyword evidence="1" id="KW-0812">Transmembrane</keyword>
<keyword evidence="3" id="KW-1185">Reference proteome</keyword>
<dbReference type="EMBL" id="JAAMOW010000001">
    <property type="protein sequence ID" value="NGY03797.1"/>
    <property type="molecule type" value="Genomic_DNA"/>
</dbReference>
<evidence type="ECO:0000313" key="2">
    <source>
        <dbReference type="EMBL" id="NGY03797.1"/>
    </source>
</evidence>
<comment type="caution">
    <text evidence="2">The sequence shown here is derived from an EMBL/GenBank/DDBJ whole genome shotgun (WGS) entry which is preliminary data.</text>
</comment>
<organism evidence="2 3">
    <name type="scientific">Solimonas terrae</name>
    <dbReference type="NCBI Taxonomy" id="1396819"/>
    <lineage>
        <taxon>Bacteria</taxon>
        <taxon>Pseudomonadati</taxon>
        <taxon>Pseudomonadota</taxon>
        <taxon>Gammaproteobacteria</taxon>
        <taxon>Nevskiales</taxon>
        <taxon>Nevskiaceae</taxon>
        <taxon>Solimonas</taxon>
    </lineage>
</organism>
<proteinExistence type="predicted"/>
<dbReference type="Proteomes" id="UP000472676">
    <property type="component" value="Unassembled WGS sequence"/>
</dbReference>
<dbReference type="AlphaFoldDB" id="A0A6M2BP13"/>
<sequence length="140" mass="15178">MSETETLRRRSPARRVARAALQLYRLSLGLAGVAFLALALAHLCGAPMRLPFDSYTWYAIAFIGCLMIGIALVVGNALAGASERRYLRSAAITLGLFVLMRVAFLIGDPVLRDVAAPLLIAEILLFGGTALVFLFLRSRL</sequence>
<accession>A0A6M2BP13</accession>
<dbReference type="RefSeq" id="WP_166251633.1">
    <property type="nucleotide sequence ID" value="NZ_JAAMOW010000001.1"/>
</dbReference>
<feature type="transmembrane region" description="Helical" evidence="1">
    <location>
        <begin position="86"/>
        <end position="106"/>
    </location>
</feature>
<keyword evidence="1" id="KW-1133">Transmembrane helix</keyword>
<evidence type="ECO:0000313" key="3">
    <source>
        <dbReference type="Proteomes" id="UP000472676"/>
    </source>
</evidence>
<keyword evidence="1" id="KW-0472">Membrane</keyword>
<protein>
    <submittedName>
        <fullName evidence="2">Uncharacterized protein</fullName>
    </submittedName>
</protein>
<reference evidence="2 3" key="1">
    <citation type="journal article" date="2014" name="Int. J. Syst. Evol. Microbiol.">
        <title>Solimonas terrae sp. nov., isolated from soil.</title>
        <authorList>
            <person name="Kim S.J."/>
            <person name="Moon J.Y."/>
            <person name="Weon H.Y."/>
            <person name="Ahn J.H."/>
            <person name="Chen W.M."/>
            <person name="Kwon S.W."/>
        </authorList>
    </citation>
    <scope>NUCLEOTIDE SEQUENCE [LARGE SCALE GENOMIC DNA]</scope>
    <source>
        <strain evidence="2 3">KIS83-12</strain>
    </source>
</reference>
<gene>
    <name evidence="2" type="ORF">G7Y85_03400</name>
</gene>
<evidence type="ECO:0000256" key="1">
    <source>
        <dbReference type="SAM" id="Phobius"/>
    </source>
</evidence>
<feature type="transmembrane region" description="Helical" evidence="1">
    <location>
        <begin position="118"/>
        <end position="136"/>
    </location>
</feature>
<name>A0A6M2BP13_9GAMM</name>
<feature type="transmembrane region" description="Helical" evidence="1">
    <location>
        <begin position="55"/>
        <end position="79"/>
    </location>
</feature>